<dbReference type="EMBL" id="AP014961">
    <property type="protein sequence ID" value="BAS95623.1"/>
    <property type="molecule type" value="Genomic_DNA"/>
</dbReference>
<reference evidence="2" key="1">
    <citation type="journal article" date="2005" name="Nature">
        <title>The map-based sequence of the rice genome.</title>
        <authorList>
            <consortium name="International rice genome sequencing project (IRGSP)"/>
            <person name="Matsumoto T."/>
            <person name="Wu J."/>
            <person name="Kanamori H."/>
            <person name="Katayose Y."/>
            <person name="Fujisawa M."/>
            <person name="Namiki N."/>
            <person name="Mizuno H."/>
            <person name="Yamamoto K."/>
            <person name="Antonio B.A."/>
            <person name="Baba T."/>
            <person name="Sakata K."/>
            <person name="Nagamura Y."/>
            <person name="Aoki H."/>
            <person name="Arikawa K."/>
            <person name="Arita K."/>
            <person name="Bito T."/>
            <person name="Chiden Y."/>
            <person name="Fujitsuka N."/>
            <person name="Fukunaka R."/>
            <person name="Hamada M."/>
            <person name="Harada C."/>
            <person name="Hayashi A."/>
            <person name="Hijishita S."/>
            <person name="Honda M."/>
            <person name="Hosokawa S."/>
            <person name="Ichikawa Y."/>
            <person name="Idonuma A."/>
            <person name="Iijima M."/>
            <person name="Ikeda M."/>
            <person name="Ikeno M."/>
            <person name="Ito K."/>
            <person name="Ito S."/>
            <person name="Ito T."/>
            <person name="Ito Y."/>
            <person name="Ito Y."/>
            <person name="Iwabuchi A."/>
            <person name="Kamiya K."/>
            <person name="Karasawa W."/>
            <person name="Kurita K."/>
            <person name="Katagiri S."/>
            <person name="Kikuta A."/>
            <person name="Kobayashi H."/>
            <person name="Kobayashi N."/>
            <person name="Machita K."/>
            <person name="Maehara T."/>
            <person name="Masukawa M."/>
            <person name="Mizubayashi T."/>
            <person name="Mukai Y."/>
            <person name="Nagasaki H."/>
            <person name="Nagata Y."/>
            <person name="Naito S."/>
            <person name="Nakashima M."/>
            <person name="Nakama Y."/>
            <person name="Nakamichi Y."/>
            <person name="Nakamura M."/>
            <person name="Meguro A."/>
            <person name="Negishi M."/>
            <person name="Ohta I."/>
            <person name="Ohta T."/>
            <person name="Okamoto M."/>
            <person name="Ono N."/>
            <person name="Saji S."/>
            <person name="Sakaguchi M."/>
            <person name="Sakai K."/>
            <person name="Shibata M."/>
            <person name="Shimokawa T."/>
            <person name="Song J."/>
            <person name="Takazaki Y."/>
            <person name="Terasawa K."/>
            <person name="Tsugane M."/>
            <person name="Tsuji K."/>
            <person name="Ueda S."/>
            <person name="Waki K."/>
            <person name="Yamagata H."/>
            <person name="Yamamoto M."/>
            <person name="Yamamoto S."/>
            <person name="Yamane H."/>
            <person name="Yoshiki S."/>
            <person name="Yoshihara R."/>
            <person name="Yukawa K."/>
            <person name="Zhong H."/>
            <person name="Yano M."/>
            <person name="Yuan Q."/>
            <person name="Ouyang S."/>
            <person name="Liu J."/>
            <person name="Jones K.M."/>
            <person name="Gansberger K."/>
            <person name="Moffat K."/>
            <person name="Hill J."/>
            <person name="Bera J."/>
            <person name="Fadrosh D."/>
            <person name="Jin S."/>
            <person name="Johri S."/>
            <person name="Kim M."/>
            <person name="Overton L."/>
            <person name="Reardon M."/>
            <person name="Tsitrin T."/>
            <person name="Vuong H."/>
            <person name="Weaver B."/>
            <person name="Ciecko A."/>
            <person name="Tallon L."/>
            <person name="Jackson J."/>
            <person name="Pai G."/>
            <person name="Aken S.V."/>
            <person name="Utterback T."/>
            <person name="Reidmuller S."/>
            <person name="Feldblyum T."/>
            <person name="Hsiao J."/>
            <person name="Zismann V."/>
            <person name="Iobst S."/>
            <person name="de Vazeille A.R."/>
            <person name="Buell C.R."/>
            <person name="Ying K."/>
            <person name="Li Y."/>
            <person name="Lu T."/>
            <person name="Huang Y."/>
            <person name="Zhao Q."/>
            <person name="Feng Q."/>
            <person name="Zhang L."/>
            <person name="Zhu J."/>
            <person name="Weng Q."/>
            <person name="Mu J."/>
            <person name="Lu Y."/>
            <person name="Fan D."/>
            <person name="Liu Y."/>
            <person name="Guan J."/>
            <person name="Zhang Y."/>
            <person name="Yu S."/>
            <person name="Liu X."/>
            <person name="Zhang Y."/>
            <person name="Hong G."/>
            <person name="Han B."/>
            <person name="Choisne N."/>
            <person name="Demange N."/>
            <person name="Orjeda G."/>
            <person name="Samain S."/>
            <person name="Cattolico L."/>
            <person name="Pelletier E."/>
            <person name="Couloux A."/>
            <person name="Segurens B."/>
            <person name="Wincker P."/>
            <person name="D'Hont A."/>
            <person name="Scarpelli C."/>
            <person name="Weissenbach J."/>
            <person name="Salanoubat M."/>
            <person name="Quetier F."/>
            <person name="Yu Y."/>
            <person name="Kim H.R."/>
            <person name="Rambo T."/>
            <person name="Currie J."/>
            <person name="Collura K."/>
            <person name="Luo M."/>
            <person name="Yang T."/>
            <person name="Ammiraju J.S.S."/>
            <person name="Engler F."/>
            <person name="Soderlund C."/>
            <person name="Wing R.A."/>
            <person name="Palmer L.E."/>
            <person name="de la Bastide M."/>
            <person name="Spiegel L."/>
            <person name="Nascimento L."/>
            <person name="Zutavern T."/>
            <person name="O'Shaughnessy A."/>
            <person name="Dike S."/>
            <person name="Dedhia N."/>
            <person name="Preston R."/>
            <person name="Balija V."/>
            <person name="McCombie W.R."/>
            <person name="Chow T."/>
            <person name="Chen H."/>
            <person name="Chung M."/>
            <person name="Chen C."/>
            <person name="Shaw J."/>
            <person name="Wu H."/>
            <person name="Hsiao K."/>
            <person name="Chao Y."/>
            <person name="Chu M."/>
            <person name="Cheng C."/>
            <person name="Hour A."/>
            <person name="Lee P."/>
            <person name="Lin S."/>
            <person name="Lin Y."/>
            <person name="Liou J."/>
            <person name="Liu S."/>
            <person name="Hsing Y."/>
            <person name="Raghuvanshi S."/>
            <person name="Mohanty A."/>
            <person name="Bharti A.K."/>
            <person name="Gaur A."/>
            <person name="Gupta V."/>
            <person name="Kumar D."/>
            <person name="Ravi V."/>
            <person name="Vij S."/>
            <person name="Kapur A."/>
            <person name="Khurana P."/>
            <person name="Khurana P."/>
            <person name="Khurana J.P."/>
            <person name="Tyagi A.K."/>
            <person name="Gaikwad K."/>
            <person name="Singh A."/>
            <person name="Dalal V."/>
            <person name="Srivastava S."/>
            <person name="Dixit A."/>
            <person name="Pal A.K."/>
            <person name="Ghazi I.A."/>
            <person name="Yadav M."/>
            <person name="Pandit A."/>
            <person name="Bhargava A."/>
            <person name="Sureshbabu K."/>
            <person name="Batra K."/>
            <person name="Sharma T.R."/>
            <person name="Mohapatra T."/>
            <person name="Singh N.K."/>
            <person name="Messing J."/>
            <person name="Nelson A.B."/>
            <person name="Fuks G."/>
            <person name="Kavchok S."/>
            <person name="Keizer G."/>
            <person name="Linton E."/>
            <person name="Llaca V."/>
            <person name="Song R."/>
            <person name="Tanyolac B."/>
            <person name="Young S."/>
            <person name="Ho-Il K."/>
            <person name="Hahn J.H."/>
            <person name="Sangsakoo G."/>
            <person name="Vanavichit A."/>
            <person name="de Mattos Luiz.A.T."/>
            <person name="Zimmer P.D."/>
            <person name="Malone G."/>
            <person name="Dellagostin O."/>
            <person name="de Oliveira A.C."/>
            <person name="Bevan M."/>
            <person name="Bancroft I."/>
            <person name="Minx P."/>
            <person name="Cordum H."/>
            <person name="Wilson R."/>
            <person name="Cheng Z."/>
            <person name="Jin W."/>
            <person name="Jiang J."/>
            <person name="Leong S.A."/>
            <person name="Iwama H."/>
            <person name="Gojobori T."/>
            <person name="Itoh T."/>
            <person name="Niimura Y."/>
            <person name="Fujii Y."/>
            <person name="Habara T."/>
            <person name="Sakai H."/>
            <person name="Sato Y."/>
            <person name="Wilson G."/>
            <person name="Kumar K."/>
            <person name="McCouch S."/>
            <person name="Juretic N."/>
            <person name="Hoen D."/>
            <person name="Wright S."/>
            <person name="Bruskiewich R."/>
            <person name="Bureau T."/>
            <person name="Miyao A."/>
            <person name="Hirochika H."/>
            <person name="Nishikawa T."/>
            <person name="Kadowaki K."/>
            <person name="Sugiura M."/>
            <person name="Burr B."/>
            <person name="Sasaki T."/>
        </authorList>
    </citation>
    <scope>NUCLEOTIDE SEQUENCE [LARGE SCALE GENOMIC DNA]</scope>
    <source>
        <strain evidence="2">cv. Nipponbare</strain>
    </source>
</reference>
<proteinExistence type="predicted"/>
<sequence>MDKGNTDKLNTKLLDVLNQTTNLERSRPVGSNNDIMEAFFFGQPQRMPDSTSLRCLRIGDRKQLLCTCGSTQPAPVQADV</sequence>
<gene>
    <name evidence="1" type="ordered locus">Os05g0591575</name>
    <name evidence="1" type="ORF">OSNPB_050591575</name>
</gene>
<accession>A0A0P0WR10</accession>
<reference evidence="1 2" key="3">
    <citation type="journal article" date="2013" name="Rice">
        <title>Improvement of the Oryza sativa Nipponbare reference genome using next generation sequence and optical map data.</title>
        <authorList>
            <person name="Kawahara Y."/>
            <person name="de la Bastide M."/>
            <person name="Hamilton J.P."/>
            <person name="Kanamori H."/>
            <person name="McCombie W.R."/>
            <person name="Ouyang S."/>
            <person name="Schwartz D.C."/>
            <person name="Tanaka T."/>
            <person name="Wu J."/>
            <person name="Zhou S."/>
            <person name="Childs K.L."/>
            <person name="Davidson R.M."/>
            <person name="Lin H."/>
            <person name="Quesada-Ocampo L."/>
            <person name="Vaillancourt B."/>
            <person name="Sakai H."/>
            <person name="Lee S.S."/>
            <person name="Kim J."/>
            <person name="Numa H."/>
            <person name="Itoh T."/>
            <person name="Buell C.R."/>
            <person name="Matsumoto T."/>
        </authorList>
    </citation>
    <scope>NUCLEOTIDE SEQUENCE [LARGE SCALE GENOMIC DNA]</scope>
    <source>
        <strain evidence="2">cv. Nipponbare</strain>
    </source>
</reference>
<dbReference type="Proteomes" id="UP000059680">
    <property type="component" value="Chromosome 5"/>
</dbReference>
<organism evidence="1 2">
    <name type="scientific">Oryza sativa subsp. japonica</name>
    <name type="common">Rice</name>
    <dbReference type="NCBI Taxonomy" id="39947"/>
    <lineage>
        <taxon>Eukaryota</taxon>
        <taxon>Viridiplantae</taxon>
        <taxon>Streptophyta</taxon>
        <taxon>Embryophyta</taxon>
        <taxon>Tracheophyta</taxon>
        <taxon>Spermatophyta</taxon>
        <taxon>Magnoliopsida</taxon>
        <taxon>Liliopsida</taxon>
        <taxon>Poales</taxon>
        <taxon>Poaceae</taxon>
        <taxon>BOP clade</taxon>
        <taxon>Oryzoideae</taxon>
        <taxon>Oryzeae</taxon>
        <taxon>Oryzinae</taxon>
        <taxon>Oryza</taxon>
        <taxon>Oryza sativa</taxon>
    </lineage>
</organism>
<reference evidence="1 2" key="2">
    <citation type="journal article" date="2013" name="Plant Cell Physiol.">
        <title>Rice Annotation Project Database (RAP-DB): an integrative and interactive database for rice genomics.</title>
        <authorList>
            <person name="Sakai H."/>
            <person name="Lee S.S."/>
            <person name="Tanaka T."/>
            <person name="Numa H."/>
            <person name="Kim J."/>
            <person name="Kawahara Y."/>
            <person name="Wakimoto H."/>
            <person name="Yang C.C."/>
            <person name="Iwamoto M."/>
            <person name="Abe T."/>
            <person name="Yamada Y."/>
            <person name="Muto A."/>
            <person name="Inokuchi H."/>
            <person name="Ikemura T."/>
            <person name="Matsumoto T."/>
            <person name="Sasaki T."/>
            <person name="Itoh T."/>
        </authorList>
    </citation>
    <scope>NUCLEOTIDE SEQUENCE [LARGE SCALE GENOMIC DNA]</scope>
    <source>
        <strain evidence="2">cv. Nipponbare</strain>
    </source>
</reference>
<protein>
    <submittedName>
        <fullName evidence="1">Os05g0591575 protein</fullName>
    </submittedName>
</protein>
<dbReference type="InParanoid" id="A0A0P0WR10"/>
<evidence type="ECO:0000313" key="2">
    <source>
        <dbReference type="Proteomes" id="UP000059680"/>
    </source>
</evidence>
<keyword evidence="2" id="KW-1185">Reference proteome</keyword>
<dbReference type="PaxDb" id="39947-A0A0P0WR10"/>
<name>A0A0P0WR10_ORYSJ</name>
<dbReference type="AlphaFoldDB" id="A0A0P0WR10"/>
<evidence type="ECO:0000313" key="1">
    <source>
        <dbReference type="EMBL" id="BAS95623.1"/>
    </source>
</evidence>